<evidence type="ECO:0000259" key="1">
    <source>
        <dbReference type="SMART" id="SM00450"/>
    </source>
</evidence>
<sequence length="157" mass="17531">MFSGKLLFSVFNTALKSYSSKVVNIGNSKTFVYNVINSKYFSTEVNVVTFEDIKKIKPEENVVLIDVREPLELKETGVIPGSINIPLGEVEVAFTQTTDQVFLKKYGKPKPAPSDPIIFSCKAGIRSAKAQTIVQNMGYLNVKNYLGGWIDWDTNKK</sequence>
<reference evidence="2" key="1">
    <citation type="submission" date="2021-12" db="EMBL/GenBank/DDBJ databases">
        <authorList>
            <person name="King R."/>
        </authorList>
    </citation>
    <scope>NUCLEOTIDE SEQUENCE</scope>
</reference>
<proteinExistence type="predicted"/>
<dbReference type="SMART" id="SM00450">
    <property type="entry name" value="RHOD"/>
    <property type="match status" value="1"/>
</dbReference>
<evidence type="ECO:0000313" key="2">
    <source>
        <dbReference type="EMBL" id="CAH0553924.1"/>
    </source>
</evidence>
<organism evidence="2 3">
    <name type="scientific">Brassicogethes aeneus</name>
    <name type="common">Rape pollen beetle</name>
    <name type="synonym">Meligethes aeneus</name>
    <dbReference type="NCBI Taxonomy" id="1431903"/>
    <lineage>
        <taxon>Eukaryota</taxon>
        <taxon>Metazoa</taxon>
        <taxon>Ecdysozoa</taxon>
        <taxon>Arthropoda</taxon>
        <taxon>Hexapoda</taxon>
        <taxon>Insecta</taxon>
        <taxon>Pterygota</taxon>
        <taxon>Neoptera</taxon>
        <taxon>Endopterygota</taxon>
        <taxon>Coleoptera</taxon>
        <taxon>Polyphaga</taxon>
        <taxon>Cucujiformia</taxon>
        <taxon>Nitidulidae</taxon>
        <taxon>Meligethinae</taxon>
        <taxon>Brassicogethes</taxon>
    </lineage>
</organism>
<dbReference type="Proteomes" id="UP001154078">
    <property type="component" value="Chromosome 3"/>
</dbReference>
<accession>A0A9P0AZI5</accession>
<dbReference type="OrthoDB" id="566238at2759"/>
<dbReference type="SUPFAM" id="SSF52821">
    <property type="entry name" value="Rhodanese/Cell cycle control phosphatase"/>
    <property type="match status" value="1"/>
</dbReference>
<evidence type="ECO:0000313" key="3">
    <source>
        <dbReference type="Proteomes" id="UP001154078"/>
    </source>
</evidence>
<dbReference type="Pfam" id="PF00581">
    <property type="entry name" value="Rhodanese"/>
    <property type="match status" value="1"/>
</dbReference>
<dbReference type="Gene3D" id="3.40.250.10">
    <property type="entry name" value="Rhodanese-like domain"/>
    <property type="match status" value="1"/>
</dbReference>
<name>A0A9P0AZI5_BRAAE</name>
<dbReference type="InterPro" id="IPR036873">
    <property type="entry name" value="Rhodanese-like_dom_sf"/>
</dbReference>
<dbReference type="PANTHER" id="PTHR44086">
    <property type="entry name" value="THIOSULFATE SULFURTRANSFERASE RDL2, MITOCHONDRIAL-RELATED"/>
    <property type="match status" value="1"/>
</dbReference>
<dbReference type="PANTHER" id="PTHR44086:SF10">
    <property type="entry name" value="THIOSULFATE SULFURTRANSFERASE_RHODANESE-LIKE DOMAIN-CONTAINING PROTEIN 3"/>
    <property type="match status" value="1"/>
</dbReference>
<dbReference type="AlphaFoldDB" id="A0A9P0AZI5"/>
<protein>
    <recommendedName>
        <fullName evidence="1">Rhodanese domain-containing protein</fullName>
    </recommendedName>
</protein>
<gene>
    <name evidence="2" type="ORF">MELIAE_LOCUS5802</name>
</gene>
<dbReference type="InterPro" id="IPR001763">
    <property type="entry name" value="Rhodanese-like_dom"/>
</dbReference>
<feature type="domain" description="Rhodanese" evidence="1">
    <location>
        <begin position="48"/>
        <end position="157"/>
    </location>
</feature>
<keyword evidence="3" id="KW-1185">Reference proteome</keyword>
<dbReference type="EMBL" id="OV121134">
    <property type="protein sequence ID" value="CAH0553924.1"/>
    <property type="molecule type" value="Genomic_DNA"/>
</dbReference>